<name>A0A0A8HEW6_9BACT</name>
<keyword evidence="3" id="KW-0560">Oxidoreductase</keyword>
<keyword evidence="2" id="KW-0520">NAD</keyword>
<feature type="transmembrane region" description="Helical" evidence="2">
    <location>
        <begin position="91"/>
        <end position="114"/>
    </location>
</feature>
<keyword evidence="2" id="KW-1133">Transmembrane helix</keyword>
<dbReference type="InterPro" id="IPR001457">
    <property type="entry name" value="NADH_UbQ/plastoQ_OxRdtase_su6"/>
</dbReference>
<comment type="similarity">
    <text evidence="1 2">Belongs to the complex I subunit 6 family.</text>
</comment>
<dbReference type="RefSeq" id="WP_039664603.1">
    <property type="nucleotide sequence ID" value="NZ_CP007772.1"/>
</dbReference>
<evidence type="ECO:0000313" key="3">
    <source>
        <dbReference type="EMBL" id="AJC91444.1"/>
    </source>
</evidence>
<accession>A0A0A8HEW6</accession>
<comment type="catalytic activity">
    <reaction evidence="2">
        <text>a quinone + NADH + 5 H(+)(in) = a quinol + NAD(+) + 4 H(+)(out)</text>
        <dbReference type="Rhea" id="RHEA:57888"/>
        <dbReference type="ChEBI" id="CHEBI:15378"/>
        <dbReference type="ChEBI" id="CHEBI:24646"/>
        <dbReference type="ChEBI" id="CHEBI:57540"/>
        <dbReference type="ChEBI" id="CHEBI:57945"/>
        <dbReference type="ChEBI" id="CHEBI:132124"/>
    </reaction>
</comment>
<dbReference type="KEGG" id="csm:CSUB8521_1627"/>
<dbReference type="Pfam" id="PF00499">
    <property type="entry name" value="Oxidored_q3"/>
    <property type="match status" value="1"/>
</dbReference>
<keyword evidence="2" id="KW-0874">Quinone</keyword>
<evidence type="ECO:0000256" key="2">
    <source>
        <dbReference type="RuleBase" id="RU004429"/>
    </source>
</evidence>
<evidence type="ECO:0000256" key="1">
    <source>
        <dbReference type="ARBA" id="ARBA00005698"/>
    </source>
</evidence>
<dbReference type="EC" id="7.1.1.-" evidence="2"/>
<dbReference type="Proteomes" id="UP000031135">
    <property type="component" value="Chromosome"/>
</dbReference>
<dbReference type="NCBIfam" id="NF005167">
    <property type="entry name" value="PRK06638.2-2"/>
    <property type="match status" value="1"/>
</dbReference>
<keyword evidence="2" id="KW-1003">Cell membrane</keyword>
<organism evidence="3 4">
    <name type="scientific">Campylobacter subantarcticus LMG 24374</name>
    <dbReference type="NCBI Taxonomy" id="1388751"/>
    <lineage>
        <taxon>Bacteria</taxon>
        <taxon>Pseudomonadati</taxon>
        <taxon>Campylobacterota</taxon>
        <taxon>Epsilonproteobacteria</taxon>
        <taxon>Campylobacterales</taxon>
        <taxon>Campylobacteraceae</taxon>
        <taxon>Campylobacter</taxon>
    </lineage>
</organism>
<dbReference type="PANTHER" id="PTHR33269">
    <property type="entry name" value="NADH-UBIQUINONE OXIDOREDUCTASE CHAIN 6"/>
    <property type="match status" value="1"/>
</dbReference>
<dbReference type="GO" id="GO:0016491">
    <property type="term" value="F:oxidoreductase activity"/>
    <property type="evidence" value="ECO:0007669"/>
    <property type="project" value="UniProtKB-KW"/>
</dbReference>
<feature type="transmembrane region" description="Helical" evidence="2">
    <location>
        <begin position="52"/>
        <end position="71"/>
    </location>
</feature>
<dbReference type="AlphaFoldDB" id="A0A0A8HEW6"/>
<dbReference type="EMBL" id="CP007772">
    <property type="protein sequence ID" value="AJC91444.1"/>
    <property type="molecule type" value="Genomic_DNA"/>
</dbReference>
<dbReference type="GO" id="GO:0008137">
    <property type="term" value="F:NADH dehydrogenase (ubiquinone) activity"/>
    <property type="evidence" value="ECO:0007669"/>
    <property type="project" value="UniProtKB-UniRule"/>
</dbReference>
<keyword evidence="2" id="KW-0812">Transmembrane</keyword>
<comment type="caution">
    <text evidence="2">Lacks conserved residue(s) required for the propagation of feature annotation.</text>
</comment>
<proteinExistence type="inferred from homology"/>
<dbReference type="InterPro" id="IPR042106">
    <property type="entry name" value="Nuo/plastoQ_OxRdtase_6_NuoJ"/>
</dbReference>
<protein>
    <recommendedName>
        <fullName evidence="2">NADH-quinone oxidoreductase subunit J</fullName>
        <ecNumber evidence="2">7.1.1.-</ecNumber>
    </recommendedName>
</protein>
<dbReference type="OrthoDB" id="13239at2"/>
<keyword evidence="2" id="KW-0472">Membrane</keyword>
<dbReference type="Gene3D" id="1.20.120.1200">
    <property type="entry name" value="NADH-ubiquinone/plastoquinone oxidoreductase chain 6, subunit NuoJ"/>
    <property type="match status" value="1"/>
</dbReference>
<dbReference type="HOGENOM" id="CLU_085957_2_2_7"/>
<sequence length="168" mass="18625">MFEIIAFCILSILVLGFFLISVLSTSVLYAISSLAAAMVFLSGFYFLLNAEFIGAIQIIVYSGAILGLYSFAMMFFDASIKVKESLKGKRVFIFAVIFSAVLLISIIMGYNFGLNENTQTYDLSSTEQIGFALFTKYMLAFEFMAILLLIALVCAIALTQKNIKKDEQ</sequence>
<dbReference type="GO" id="GO:0048038">
    <property type="term" value="F:quinone binding"/>
    <property type="evidence" value="ECO:0007669"/>
    <property type="project" value="UniProtKB-UniRule"/>
</dbReference>
<evidence type="ECO:0000313" key="4">
    <source>
        <dbReference type="Proteomes" id="UP000031135"/>
    </source>
</evidence>
<dbReference type="PANTHER" id="PTHR33269:SF17">
    <property type="entry name" value="NADH-UBIQUINONE OXIDOREDUCTASE CHAIN 6"/>
    <property type="match status" value="1"/>
</dbReference>
<dbReference type="GO" id="GO:0005886">
    <property type="term" value="C:plasma membrane"/>
    <property type="evidence" value="ECO:0007669"/>
    <property type="project" value="UniProtKB-SubCell"/>
</dbReference>
<gene>
    <name evidence="3" type="primary">nuoJ</name>
    <name evidence="3" type="ORF">CSUB8521_1627</name>
</gene>
<comment type="function">
    <text evidence="2">NDH-1 shuttles electrons from NADH, via FMN and iron-sulfur (Fe-S) centers, to quinones in the respiratory chain. Couples the redox reaction to proton translocation (for every two electrons transferred, four hydrogen ions are translocated across the cytoplasmic membrane), and thus conserves the redox energy in a proton gradient.</text>
</comment>
<feature type="transmembrane region" description="Helical" evidence="2">
    <location>
        <begin position="134"/>
        <end position="158"/>
    </location>
</feature>
<comment type="subcellular location">
    <subcellularLocation>
        <location evidence="2">Cell membrane</location>
        <topology evidence="2">Multi-pass membrane protein</topology>
    </subcellularLocation>
</comment>
<feature type="transmembrane region" description="Helical" evidence="2">
    <location>
        <begin position="7"/>
        <end position="32"/>
    </location>
</feature>
<reference evidence="3 4" key="1">
    <citation type="journal article" date="2014" name="Genome Biol. Evol.">
        <title>Comparative Genomics of the Campylobacter lari Group.</title>
        <authorList>
            <person name="Miller W.G."/>
            <person name="Yee E."/>
            <person name="Chapman M.H."/>
            <person name="Smith T.P."/>
            <person name="Bono J.L."/>
            <person name="Huynh S."/>
            <person name="Parker C.T."/>
            <person name="Vandamme P."/>
            <person name="Luong K."/>
            <person name="Korlach J."/>
        </authorList>
    </citation>
    <scope>NUCLEOTIDE SEQUENCE [LARGE SCALE GENOMIC DNA]</scope>
    <source>
        <strain evidence="3 4">LMG 24374</strain>
    </source>
</reference>